<dbReference type="Pfam" id="PF21999">
    <property type="entry name" value="IMS_HHH_1"/>
    <property type="match status" value="1"/>
</dbReference>
<dbReference type="AlphaFoldDB" id="A0A1I0HW28"/>
<dbReference type="InterPro" id="IPR053848">
    <property type="entry name" value="IMS_HHH_1"/>
</dbReference>
<dbReference type="OrthoDB" id="9808813at2"/>
<dbReference type="InterPro" id="IPR017961">
    <property type="entry name" value="DNA_pol_Y-fam_little_finger"/>
</dbReference>
<accession>A0A1I0HW28</accession>
<evidence type="ECO:0000313" key="4">
    <source>
        <dbReference type="Proteomes" id="UP000199095"/>
    </source>
</evidence>
<comment type="similarity">
    <text evidence="1">Belongs to the DNA polymerase type-Y family.</text>
</comment>
<name>A0A1I0HW28_9BACI</name>
<keyword evidence="4" id="KW-1185">Reference proteome</keyword>
<dbReference type="PANTHER" id="PTHR11076:SF35">
    <property type="entry name" value="DNA REPAIR PROTEIN HOMOLOG YOBH"/>
    <property type="match status" value="1"/>
</dbReference>
<dbReference type="Gene3D" id="3.30.70.270">
    <property type="match status" value="1"/>
</dbReference>
<evidence type="ECO:0000313" key="3">
    <source>
        <dbReference type="EMBL" id="SET88268.1"/>
    </source>
</evidence>
<dbReference type="InterPro" id="IPR001126">
    <property type="entry name" value="UmuC"/>
</dbReference>
<dbReference type="InterPro" id="IPR050116">
    <property type="entry name" value="DNA_polymerase-Y"/>
</dbReference>
<dbReference type="Pfam" id="PF00817">
    <property type="entry name" value="IMS"/>
    <property type="match status" value="1"/>
</dbReference>
<dbReference type="GO" id="GO:0042276">
    <property type="term" value="P:error-prone translesion synthesis"/>
    <property type="evidence" value="ECO:0007669"/>
    <property type="project" value="TreeGrafter"/>
</dbReference>
<evidence type="ECO:0000256" key="1">
    <source>
        <dbReference type="ARBA" id="ARBA00010945"/>
    </source>
</evidence>
<dbReference type="PROSITE" id="PS50173">
    <property type="entry name" value="UMUC"/>
    <property type="match status" value="1"/>
</dbReference>
<protein>
    <submittedName>
        <fullName evidence="3">DNA polymerase V</fullName>
    </submittedName>
</protein>
<dbReference type="SUPFAM" id="SSF56672">
    <property type="entry name" value="DNA/RNA polymerases"/>
    <property type="match status" value="1"/>
</dbReference>
<sequence>MGNPAIDYSAFPERKILCIDMKSFYASCAAVARGLNPLTCHLAVVGNTNRPGSVILAASPALKKDFGIRTGNRLFEIPDDPRIVVVTAEMKMYLEISVEITRLFHHFVPKESIHTYSVDESFLDVTGTEKMWGSAKELAERIKDELLETFQIPSAVGIGPNMLMAKLCLDLDAKKAGTAEWTYKDIPSRLWPVSPLSRMWGIGSRLEKRLNRMGITNVCQLAHYPLEKLEKTFGVMGNQLFYHANGVDLSELGAPILDGQISFGKSQILLRDYTNPEEVRYVLLEMCEEVAKRARESRKIGRTVSLGIGYSKNEGGGFYRSRTMDEPTNITSDIFSVCMQLFEQFYEQKTVRKISIALSNIMEDDYIQLSLFDKDREKKRALAYTMDGIRNKYGSASLLRAVSYTKAGTAVHRSGLVGGHYAGENH</sequence>
<dbReference type="STRING" id="237682.SAMN05421676_11012"/>
<reference evidence="4" key="1">
    <citation type="submission" date="2016-10" db="EMBL/GenBank/DDBJ databases">
        <authorList>
            <person name="Varghese N."/>
            <person name="Submissions S."/>
        </authorList>
    </citation>
    <scope>NUCLEOTIDE SEQUENCE [LARGE SCALE GENOMIC DNA]</scope>
    <source>
        <strain evidence="4">CGMCC 1.3566</strain>
    </source>
</reference>
<dbReference type="PANTHER" id="PTHR11076">
    <property type="entry name" value="DNA REPAIR POLYMERASE UMUC / TRANSFERASE FAMILY MEMBER"/>
    <property type="match status" value="1"/>
</dbReference>
<dbReference type="CDD" id="cd01700">
    <property type="entry name" value="PolY_Pol_V_umuC"/>
    <property type="match status" value="1"/>
</dbReference>
<dbReference type="InterPro" id="IPR043128">
    <property type="entry name" value="Rev_trsase/Diguanyl_cyclase"/>
</dbReference>
<dbReference type="SUPFAM" id="SSF100879">
    <property type="entry name" value="Lesion bypass DNA polymerase (Y-family), little finger domain"/>
    <property type="match status" value="1"/>
</dbReference>
<dbReference type="EMBL" id="FOHJ01000010">
    <property type="protein sequence ID" value="SET88268.1"/>
    <property type="molecule type" value="Genomic_DNA"/>
</dbReference>
<dbReference type="GO" id="GO:0009432">
    <property type="term" value="P:SOS response"/>
    <property type="evidence" value="ECO:0007669"/>
    <property type="project" value="TreeGrafter"/>
</dbReference>
<dbReference type="Gene3D" id="1.10.150.20">
    <property type="entry name" value="5' to 3' exonuclease, C-terminal subdomain"/>
    <property type="match status" value="1"/>
</dbReference>
<dbReference type="GO" id="GO:0003684">
    <property type="term" value="F:damaged DNA binding"/>
    <property type="evidence" value="ECO:0007669"/>
    <property type="project" value="InterPro"/>
</dbReference>
<dbReference type="Gene3D" id="3.40.1170.60">
    <property type="match status" value="1"/>
</dbReference>
<dbReference type="GO" id="GO:0003887">
    <property type="term" value="F:DNA-directed DNA polymerase activity"/>
    <property type="evidence" value="ECO:0007669"/>
    <property type="project" value="InterPro"/>
</dbReference>
<gene>
    <name evidence="3" type="ORF">SAMN05421676_11012</name>
</gene>
<proteinExistence type="inferred from homology"/>
<dbReference type="RefSeq" id="WP_093136590.1">
    <property type="nucleotide sequence ID" value="NZ_FOHJ01000010.1"/>
</dbReference>
<dbReference type="Proteomes" id="UP000199095">
    <property type="component" value="Unassembled WGS sequence"/>
</dbReference>
<dbReference type="GO" id="GO:0006281">
    <property type="term" value="P:DNA repair"/>
    <property type="evidence" value="ECO:0007669"/>
    <property type="project" value="InterPro"/>
</dbReference>
<organism evidence="3 4">
    <name type="scientific">Salinibacillus kushneri</name>
    <dbReference type="NCBI Taxonomy" id="237682"/>
    <lineage>
        <taxon>Bacteria</taxon>
        <taxon>Bacillati</taxon>
        <taxon>Bacillota</taxon>
        <taxon>Bacilli</taxon>
        <taxon>Bacillales</taxon>
        <taxon>Bacillaceae</taxon>
        <taxon>Salinibacillus</taxon>
    </lineage>
</organism>
<evidence type="ECO:0000259" key="2">
    <source>
        <dbReference type="PROSITE" id="PS50173"/>
    </source>
</evidence>
<dbReference type="GO" id="GO:0005829">
    <property type="term" value="C:cytosol"/>
    <property type="evidence" value="ECO:0007669"/>
    <property type="project" value="TreeGrafter"/>
</dbReference>
<dbReference type="Pfam" id="PF11799">
    <property type="entry name" value="IMS_C"/>
    <property type="match status" value="1"/>
</dbReference>
<dbReference type="InterPro" id="IPR036775">
    <property type="entry name" value="DNA_pol_Y-fam_lit_finger_sf"/>
</dbReference>
<dbReference type="InterPro" id="IPR043502">
    <property type="entry name" value="DNA/RNA_pol_sf"/>
</dbReference>
<feature type="domain" description="UmuC" evidence="2">
    <location>
        <begin position="16"/>
        <end position="203"/>
    </location>
</feature>
<dbReference type="Gene3D" id="3.30.1490.100">
    <property type="entry name" value="DNA polymerase, Y-family, little finger domain"/>
    <property type="match status" value="1"/>
</dbReference>